<accession>A0ABU6VHZ4</accession>
<keyword evidence="2" id="KW-1185">Reference proteome</keyword>
<name>A0ABU6VHZ4_9FABA</name>
<comment type="caution">
    <text evidence="1">The sequence shown here is derived from an EMBL/GenBank/DDBJ whole genome shotgun (WGS) entry which is preliminary data.</text>
</comment>
<proteinExistence type="predicted"/>
<evidence type="ECO:0000313" key="1">
    <source>
        <dbReference type="EMBL" id="MED6173167.1"/>
    </source>
</evidence>
<evidence type="ECO:0000313" key="2">
    <source>
        <dbReference type="Proteomes" id="UP001341840"/>
    </source>
</evidence>
<reference evidence="1 2" key="1">
    <citation type="journal article" date="2023" name="Plants (Basel)">
        <title>Bridging the Gap: Combining Genomics and Transcriptomics Approaches to Understand Stylosanthes scabra, an Orphan Legume from the Brazilian Caatinga.</title>
        <authorList>
            <person name="Ferreira-Neto J.R.C."/>
            <person name="da Silva M.D."/>
            <person name="Binneck E."/>
            <person name="de Melo N.F."/>
            <person name="da Silva R.H."/>
            <person name="de Melo A.L.T.M."/>
            <person name="Pandolfi V."/>
            <person name="Bustamante F.O."/>
            <person name="Brasileiro-Vidal A.C."/>
            <person name="Benko-Iseppon A.M."/>
        </authorList>
    </citation>
    <scope>NUCLEOTIDE SEQUENCE [LARGE SCALE GENOMIC DNA]</scope>
    <source>
        <tissue evidence="1">Leaves</tissue>
    </source>
</reference>
<gene>
    <name evidence="1" type="ORF">PIB30_056714</name>
</gene>
<protein>
    <submittedName>
        <fullName evidence="1">Uncharacterized protein</fullName>
    </submittedName>
</protein>
<dbReference type="Proteomes" id="UP001341840">
    <property type="component" value="Unassembled WGS sequence"/>
</dbReference>
<organism evidence="1 2">
    <name type="scientific">Stylosanthes scabra</name>
    <dbReference type="NCBI Taxonomy" id="79078"/>
    <lineage>
        <taxon>Eukaryota</taxon>
        <taxon>Viridiplantae</taxon>
        <taxon>Streptophyta</taxon>
        <taxon>Embryophyta</taxon>
        <taxon>Tracheophyta</taxon>
        <taxon>Spermatophyta</taxon>
        <taxon>Magnoliopsida</taxon>
        <taxon>eudicotyledons</taxon>
        <taxon>Gunneridae</taxon>
        <taxon>Pentapetalae</taxon>
        <taxon>rosids</taxon>
        <taxon>fabids</taxon>
        <taxon>Fabales</taxon>
        <taxon>Fabaceae</taxon>
        <taxon>Papilionoideae</taxon>
        <taxon>50 kb inversion clade</taxon>
        <taxon>dalbergioids sensu lato</taxon>
        <taxon>Dalbergieae</taxon>
        <taxon>Pterocarpus clade</taxon>
        <taxon>Stylosanthes</taxon>
    </lineage>
</organism>
<sequence length="188" mass="21348">MMHASPNACHELMCWFTTRTRCYSDEFEYGFFTAPVSECASWQDHIIPHLLNVGKTTPPSPTLRRTDQAGRTTILVKLQRRNNIPHKILGSSSHQATQETQARHDPRPCSLSLCFVHDRFTQPETGLIKEPALSFFSLSSSISAIHRRLCPLSHREPSLTVIGTSYTPTFRRQRCRVVRGGPSLSCRR</sequence>
<dbReference type="EMBL" id="JASCZI010151491">
    <property type="protein sequence ID" value="MED6173167.1"/>
    <property type="molecule type" value="Genomic_DNA"/>
</dbReference>